<feature type="non-terminal residue" evidence="2">
    <location>
        <position position="1"/>
    </location>
</feature>
<proteinExistence type="predicted"/>
<protein>
    <submittedName>
        <fullName evidence="2">Uncharacterized protein</fullName>
    </submittedName>
</protein>
<evidence type="ECO:0000256" key="1">
    <source>
        <dbReference type="SAM" id="MobiDB-lite"/>
    </source>
</evidence>
<feature type="compositionally biased region" description="Basic and acidic residues" evidence="1">
    <location>
        <begin position="59"/>
        <end position="69"/>
    </location>
</feature>
<evidence type="ECO:0000313" key="2">
    <source>
        <dbReference type="EMBL" id="SVC16956.1"/>
    </source>
</evidence>
<reference evidence="2" key="1">
    <citation type="submission" date="2018-05" db="EMBL/GenBank/DDBJ databases">
        <authorList>
            <person name="Lanie J.A."/>
            <person name="Ng W.-L."/>
            <person name="Kazmierczak K.M."/>
            <person name="Andrzejewski T.M."/>
            <person name="Davidsen T.M."/>
            <person name="Wayne K.J."/>
            <person name="Tettelin H."/>
            <person name="Glass J.I."/>
            <person name="Rusch D."/>
            <person name="Podicherti R."/>
            <person name="Tsui H.-C.T."/>
            <person name="Winkler M.E."/>
        </authorList>
    </citation>
    <scope>NUCLEOTIDE SEQUENCE</scope>
</reference>
<gene>
    <name evidence="2" type="ORF">METZ01_LOCUS269810</name>
</gene>
<sequence length="69" mass="8086">VKCDEVYENIRSIKQRDVKLVCPECNTRCGRIIDTNSFQLKGGGWYKDGYNKKKPKPKLNREPKEVKNE</sequence>
<accession>A0A382JYZ3</accession>
<name>A0A382JYZ3_9ZZZZ</name>
<organism evidence="2">
    <name type="scientific">marine metagenome</name>
    <dbReference type="NCBI Taxonomy" id="408172"/>
    <lineage>
        <taxon>unclassified sequences</taxon>
        <taxon>metagenomes</taxon>
        <taxon>ecological metagenomes</taxon>
    </lineage>
</organism>
<feature type="region of interest" description="Disordered" evidence="1">
    <location>
        <begin position="48"/>
        <end position="69"/>
    </location>
</feature>
<dbReference type="EMBL" id="UINC01077129">
    <property type="protein sequence ID" value="SVC16956.1"/>
    <property type="molecule type" value="Genomic_DNA"/>
</dbReference>
<dbReference type="AlphaFoldDB" id="A0A382JYZ3"/>